<dbReference type="GO" id="GO:0003677">
    <property type="term" value="F:DNA binding"/>
    <property type="evidence" value="ECO:0007669"/>
    <property type="project" value="UniProtKB-KW"/>
</dbReference>
<dbReference type="InterPro" id="IPR036390">
    <property type="entry name" value="WH_DNA-bd_sf"/>
</dbReference>
<dbReference type="PRINTS" id="PR00039">
    <property type="entry name" value="HTHLYSR"/>
</dbReference>
<dbReference type="Gene3D" id="1.10.10.10">
    <property type="entry name" value="Winged helix-like DNA-binding domain superfamily/Winged helix DNA-binding domain"/>
    <property type="match status" value="1"/>
</dbReference>
<evidence type="ECO:0000259" key="5">
    <source>
        <dbReference type="PROSITE" id="PS50931"/>
    </source>
</evidence>
<dbReference type="PANTHER" id="PTHR30419:SF8">
    <property type="entry name" value="NITROGEN ASSIMILATION TRANSCRIPTIONAL ACTIVATOR-RELATED"/>
    <property type="match status" value="1"/>
</dbReference>
<feature type="domain" description="HTH lysR-type" evidence="5">
    <location>
        <begin position="1"/>
        <end position="58"/>
    </location>
</feature>
<protein>
    <submittedName>
        <fullName evidence="6">LysR family transcriptional regulator</fullName>
    </submittedName>
</protein>
<sequence>MDIRQITYFLEVAKSNSFTKASENLHLSQPALSKMVKSLEEELMVELIDRSARQIALTDAGEIVFEQGQMIMKSIDDLSTNLYDLLHLKKGKVKIGIPPLIGVLFFPKIIKGFKQLYPDVNIKLIEHGGNKVKQEVEDGVLDLGVVIEPVDEEQFDIIPLLNEELMLFVHSAHPLVHKEIVEMQDLKNEPFILFSEDFSLHDRIIQECIRAGFRPNIVYESSQWDFISEMIGEELGISIFPQSIVKKTDQSLVKAISIVNPSIPWKVAIILKKGKYVSHAVREFIRYISFFCKSNYADQDNS</sequence>
<dbReference type="EMBL" id="CP030150">
    <property type="protein sequence ID" value="AWX74395.1"/>
    <property type="molecule type" value="Genomic_DNA"/>
</dbReference>
<dbReference type="AlphaFoldDB" id="A0ABC8DEK3"/>
<keyword evidence="3" id="KW-0238">DNA-binding</keyword>
<dbReference type="InterPro" id="IPR000847">
    <property type="entry name" value="LysR_HTH_N"/>
</dbReference>
<comment type="similarity">
    <text evidence="1">Belongs to the LysR transcriptional regulatory family.</text>
</comment>
<evidence type="ECO:0000256" key="4">
    <source>
        <dbReference type="ARBA" id="ARBA00023163"/>
    </source>
</evidence>
<name>A0ABC8DEK3_BACVE</name>
<evidence type="ECO:0000313" key="6">
    <source>
        <dbReference type="EMBL" id="AWX74395.1"/>
    </source>
</evidence>
<keyword evidence="2" id="KW-0805">Transcription regulation</keyword>
<dbReference type="InterPro" id="IPR050950">
    <property type="entry name" value="HTH-type_LysR_regulators"/>
</dbReference>
<dbReference type="InterPro" id="IPR036388">
    <property type="entry name" value="WH-like_DNA-bd_sf"/>
</dbReference>
<dbReference type="SUPFAM" id="SSF53850">
    <property type="entry name" value="Periplasmic binding protein-like II"/>
    <property type="match status" value="1"/>
</dbReference>
<proteinExistence type="inferred from homology"/>
<evidence type="ECO:0000256" key="1">
    <source>
        <dbReference type="ARBA" id="ARBA00009437"/>
    </source>
</evidence>
<accession>A0ABC8DEK3</accession>
<dbReference type="PROSITE" id="PS50931">
    <property type="entry name" value="HTH_LYSR"/>
    <property type="match status" value="1"/>
</dbReference>
<dbReference type="RefSeq" id="WP_033574271.1">
    <property type="nucleotide sequence ID" value="NZ_CP015443.1"/>
</dbReference>
<keyword evidence="4" id="KW-0804">Transcription</keyword>
<organism evidence="6 7">
    <name type="scientific">Bacillus velezensis</name>
    <dbReference type="NCBI Taxonomy" id="492670"/>
    <lineage>
        <taxon>Bacteria</taxon>
        <taxon>Bacillati</taxon>
        <taxon>Bacillota</taxon>
        <taxon>Bacilli</taxon>
        <taxon>Bacillales</taxon>
        <taxon>Bacillaceae</taxon>
        <taxon>Bacillus</taxon>
        <taxon>Bacillus amyloliquefaciens group</taxon>
    </lineage>
</organism>
<dbReference type="InterPro" id="IPR005119">
    <property type="entry name" value="LysR_subst-bd"/>
</dbReference>
<evidence type="ECO:0000256" key="2">
    <source>
        <dbReference type="ARBA" id="ARBA00023015"/>
    </source>
</evidence>
<dbReference type="CDD" id="cd08438">
    <property type="entry name" value="PBP2_CidR"/>
    <property type="match status" value="1"/>
</dbReference>
<dbReference type="Proteomes" id="UP000250069">
    <property type="component" value="Chromosome"/>
</dbReference>
<gene>
    <name evidence="6" type="ORF">BVDSYZ_21240</name>
</gene>
<dbReference type="FunFam" id="1.10.10.10:FF:000001">
    <property type="entry name" value="LysR family transcriptional regulator"/>
    <property type="match status" value="1"/>
</dbReference>
<dbReference type="Pfam" id="PF00126">
    <property type="entry name" value="HTH_1"/>
    <property type="match status" value="1"/>
</dbReference>
<dbReference type="SUPFAM" id="SSF46785">
    <property type="entry name" value="Winged helix' DNA-binding domain"/>
    <property type="match status" value="1"/>
</dbReference>
<evidence type="ECO:0000313" key="7">
    <source>
        <dbReference type="Proteomes" id="UP000250069"/>
    </source>
</evidence>
<reference evidence="6 7" key="1">
    <citation type="submission" date="2018-06" db="EMBL/GenBank/DDBJ databases">
        <title>Complete Genome Sequence of Bacillus velezensis DSYZ, a Plant Growth-Promoting Rhizobacterium with Antifungal Activity.</title>
        <authorList>
            <person name="Du B."/>
            <person name="Ding Y."/>
            <person name="Liu K."/>
            <person name="Yao L."/>
            <person name="Wang C."/>
            <person name="Li H."/>
            <person name="Liu H."/>
        </authorList>
    </citation>
    <scope>NUCLEOTIDE SEQUENCE [LARGE SCALE GENOMIC DNA]</scope>
    <source>
        <strain evidence="6 7">DSYZ</strain>
    </source>
</reference>
<dbReference type="Pfam" id="PF03466">
    <property type="entry name" value="LysR_substrate"/>
    <property type="match status" value="1"/>
</dbReference>
<dbReference type="Gene3D" id="3.40.190.290">
    <property type="match status" value="1"/>
</dbReference>
<dbReference type="PANTHER" id="PTHR30419">
    <property type="entry name" value="HTH-TYPE TRANSCRIPTIONAL REGULATOR YBHD"/>
    <property type="match status" value="1"/>
</dbReference>
<evidence type="ECO:0000256" key="3">
    <source>
        <dbReference type="ARBA" id="ARBA00023125"/>
    </source>
</evidence>